<comment type="caution">
    <text evidence="1">The sequence shown here is derived from an EMBL/GenBank/DDBJ whole genome shotgun (WGS) entry which is preliminary data.</text>
</comment>
<dbReference type="AlphaFoldDB" id="A0A3M5ZH39"/>
<evidence type="ECO:0000313" key="1">
    <source>
        <dbReference type="EMBL" id="RMV06397.1"/>
    </source>
</evidence>
<gene>
    <name evidence="1" type="ORF">ALP17_110804</name>
</gene>
<name>A0A3M5ZH39_PSESS</name>
<evidence type="ECO:0008006" key="3">
    <source>
        <dbReference type="Google" id="ProtNLM"/>
    </source>
</evidence>
<organism evidence="1 2">
    <name type="scientific">Pseudomonas savastanoi</name>
    <name type="common">Pseudomonas syringae pv. savastanoi</name>
    <dbReference type="NCBI Taxonomy" id="29438"/>
    <lineage>
        <taxon>Bacteria</taxon>
        <taxon>Pseudomonadati</taxon>
        <taxon>Pseudomonadota</taxon>
        <taxon>Gammaproteobacteria</taxon>
        <taxon>Pseudomonadales</taxon>
        <taxon>Pseudomonadaceae</taxon>
        <taxon>Pseudomonas</taxon>
    </lineage>
</organism>
<reference evidence="1 2" key="1">
    <citation type="submission" date="2018-08" db="EMBL/GenBank/DDBJ databases">
        <title>Recombination of ecologically and evolutionarily significant loci maintains genetic cohesion in the Pseudomonas syringae species complex.</title>
        <authorList>
            <person name="Dillon M."/>
            <person name="Thakur S."/>
            <person name="Almeida R.N.D."/>
            <person name="Weir B.S."/>
            <person name="Guttman D.S."/>
        </authorList>
    </citation>
    <scope>NUCLEOTIDE SEQUENCE [LARGE SCALE GENOMIC DNA]</scope>
    <source>
        <strain evidence="1 2">ICMP 11899</strain>
    </source>
</reference>
<dbReference type="Proteomes" id="UP000270795">
    <property type="component" value="Unassembled WGS sequence"/>
</dbReference>
<accession>A0A3M5ZH39</accession>
<dbReference type="Pfam" id="PF10712">
    <property type="entry name" value="NAD-GH"/>
    <property type="match status" value="1"/>
</dbReference>
<evidence type="ECO:0000313" key="2">
    <source>
        <dbReference type="Proteomes" id="UP000270795"/>
    </source>
</evidence>
<protein>
    <recommendedName>
        <fullName evidence="3">NAD-specific glutamate dehydrogenase</fullName>
    </recommendedName>
</protein>
<proteinExistence type="predicted"/>
<dbReference type="InterPro" id="IPR019651">
    <property type="entry name" value="Glutamate_DH_NAD-spec"/>
</dbReference>
<sequence>MVFHFFELGIDNVISLGIFFSRLGRCFRVFGLLGVHLLSDWRGNLRQLFNLGFDSSLVVALDSGFQSNQCSLDSSLLFSSDLVSCISDHLASRVDQRITLVTGRGQLFKLAIFFGVDFSITDHLLNFFLGQTGVGLDHDGLLLAGRLVFRANMQNAVCVDVEGYFDLWHATWSRWNLGQVELAQGLVLTGLLALTLQYVDGYRVLVVIGSREHLGFLGRNRGVFLDQRSHHAAHGFDTQSQRADVEQQNVFDITGQYSALDGSTHCNGFVRVDVFTCFFTEELGYQLLHQRHTGLTTDQNHVVDLASVDASIFKRHFARSDGALNQVLNQRFQLGARNFHDQVLWTGCICSDVRQVDFGLRAGRKLDLGFLGSFFQTLHGQRVTLEVHTAFFLEFVDEVVDQTNVKVFTAQERVAVGGQHFELVLAINFGNLDDRDVERTATQVINDDSVVALGLVHTVSQSGRGWFVDDALDVQTGDTASVLGSLTLTVVEVGRNGDDRFGNRFTEVVFGSLFHFLQDFSGNLRRRHLLAIHFNPGITVVSLDDLVRDHLDVFLNDILFELTTNQTLYRIQRVVRIGNGLTLGGLTNQDLTVIGISNDRRCSTSTFCVLDNLDVTVFQNGDAGVGSPQVDTDNSAHLDSPETCKTWIWLPPVRLHRAVALKRLTFKWGPYS</sequence>
<dbReference type="EMBL" id="RBUM01000583">
    <property type="protein sequence ID" value="RMV06397.1"/>
    <property type="molecule type" value="Genomic_DNA"/>
</dbReference>